<protein>
    <submittedName>
        <fullName evidence="1">Uncharacterized protein</fullName>
    </submittedName>
</protein>
<dbReference type="Pfam" id="PF06823">
    <property type="entry name" value="DUF1236"/>
    <property type="match status" value="1"/>
</dbReference>
<keyword evidence="2" id="KW-1185">Reference proteome</keyword>
<evidence type="ECO:0000313" key="2">
    <source>
        <dbReference type="Proteomes" id="UP000194137"/>
    </source>
</evidence>
<dbReference type="AlphaFoldDB" id="A0A1W6ZMJ2"/>
<proteinExistence type="predicted"/>
<dbReference type="Gene3D" id="2.30.30.40">
    <property type="entry name" value="SH3 Domains"/>
    <property type="match status" value="1"/>
</dbReference>
<dbReference type="Proteomes" id="UP000194137">
    <property type="component" value="Chromosome"/>
</dbReference>
<dbReference type="KEGG" id="psin:CAK95_05715"/>
<name>A0A1W6ZMJ2_9HYPH</name>
<dbReference type="InterPro" id="IPR003646">
    <property type="entry name" value="SH3-like_bac-type"/>
</dbReference>
<gene>
    <name evidence="1" type="ORF">CAK95_05715</name>
</gene>
<dbReference type="STRING" id="1235591.CAK95_05715"/>
<sequence length="216" mass="22906">MKRIALSAAVASLAMIGAAQAQTIATATTDLNIRSGPGPEHPIIGNMGANRRATVIGCVEGSLWCQVNFRGIQGWAYSQYMTLSPGNNRQVVVTDPAPLAPGALPTVSYRAPAYGYGTTGAAYAEPVINAEIDAARGAYAMAPGAVVTPPPAVGTYVTNNPLEPVTLEREVFVGAALPRTVELQPVPDYRYQYVYLNDGQPVLVDPATRRIVYVFR</sequence>
<reference evidence="1 2" key="1">
    <citation type="submission" date="2017-05" db="EMBL/GenBank/DDBJ databases">
        <title>Full genome sequence of Pseudorhodoplanes sinuspersici.</title>
        <authorList>
            <person name="Dastgheib S.M.M."/>
            <person name="Shavandi M."/>
            <person name="Tirandaz H."/>
        </authorList>
    </citation>
    <scope>NUCLEOTIDE SEQUENCE [LARGE SCALE GENOMIC DNA]</scope>
    <source>
        <strain evidence="1 2">RIPI110</strain>
    </source>
</reference>
<dbReference type="EMBL" id="CP021112">
    <property type="protein sequence ID" value="ARP98633.1"/>
    <property type="molecule type" value="Genomic_DNA"/>
</dbReference>
<evidence type="ECO:0000313" key="1">
    <source>
        <dbReference type="EMBL" id="ARP98633.1"/>
    </source>
</evidence>
<dbReference type="InterPro" id="IPR009642">
    <property type="entry name" value="DUF1236"/>
</dbReference>
<dbReference type="RefSeq" id="WP_086087057.1">
    <property type="nucleotide sequence ID" value="NZ_CP021112.1"/>
</dbReference>
<dbReference type="OrthoDB" id="102964at2"/>
<dbReference type="Pfam" id="PF08239">
    <property type="entry name" value="SH3_3"/>
    <property type="match status" value="1"/>
</dbReference>
<accession>A0A1W6ZMJ2</accession>
<organism evidence="1 2">
    <name type="scientific">Pseudorhodoplanes sinuspersici</name>
    <dbReference type="NCBI Taxonomy" id="1235591"/>
    <lineage>
        <taxon>Bacteria</taxon>
        <taxon>Pseudomonadati</taxon>
        <taxon>Pseudomonadota</taxon>
        <taxon>Alphaproteobacteria</taxon>
        <taxon>Hyphomicrobiales</taxon>
        <taxon>Pseudorhodoplanes</taxon>
    </lineage>
</organism>